<gene>
    <name evidence="2" type="ORF">AAE021_14980</name>
</gene>
<sequence length="203" mass="21596">MNRTPRSLNRILLGLLGLILIGVGGGLLWISVDGGAARRWQSFAPGVLDRLRDIGEQTAMPGQSQSWIWALLALVMVVTIVLLILWAAAQGRGRTGTLVSEYDDDGAPGRVAISGAMAEQALRSALQEDPDVAAAAVSTYDVRGSSALRIRINPRQGAAPHLIAADATALVEALDVALGRETPVLISIDGGRKLRFSREDRVR</sequence>
<evidence type="ECO:0000313" key="3">
    <source>
        <dbReference type="Proteomes" id="UP001448858"/>
    </source>
</evidence>
<keyword evidence="1" id="KW-0812">Transmembrane</keyword>
<keyword evidence="3" id="KW-1185">Reference proteome</keyword>
<proteinExistence type="predicted"/>
<dbReference type="RefSeq" id="WP_342023107.1">
    <property type="nucleotide sequence ID" value="NZ_CP151657.1"/>
</dbReference>
<name>A0ABZ2ZTE7_9MICC</name>
<keyword evidence="1" id="KW-1133">Transmembrane helix</keyword>
<keyword evidence="1" id="KW-0472">Membrane</keyword>
<organism evidence="2 3">
    <name type="scientific">Arthrobacter citreus</name>
    <dbReference type="NCBI Taxonomy" id="1670"/>
    <lineage>
        <taxon>Bacteria</taxon>
        <taxon>Bacillati</taxon>
        <taxon>Actinomycetota</taxon>
        <taxon>Actinomycetes</taxon>
        <taxon>Micrococcales</taxon>
        <taxon>Micrococcaceae</taxon>
        <taxon>Arthrobacter</taxon>
    </lineage>
</organism>
<accession>A0ABZ2ZTE7</accession>
<evidence type="ECO:0000256" key="1">
    <source>
        <dbReference type="SAM" id="Phobius"/>
    </source>
</evidence>
<dbReference type="Proteomes" id="UP001448858">
    <property type="component" value="Chromosome"/>
</dbReference>
<evidence type="ECO:0008006" key="4">
    <source>
        <dbReference type="Google" id="ProtNLM"/>
    </source>
</evidence>
<evidence type="ECO:0000313" key="2">
    <source>
        <dbReference type="EMBL" id="WZP15446.1"/>
    </source>
</evidence>
<feature type="transmembrane region" description="Helical" evidence="1">
    <location>
        <begin position="12"/>
        <end position="32"/>
    </location>
</feature>
<protein>
    <recommendedName>
        <fullName evidence="4">Alkaline shock response membrane anchor protein AmaP</fullName>
    </recommendedName>
</protein>
<reference evidence="2 3" key="1">
    <citation type="submission" date="2024-04" db="EMBL/GenBank/DDBJ databases">
        <title>Arthrobacter sp. from Plains bison fecal sample.</title>
        <authorList>
            <person name="Ruzzini A."/>
        </authorList>
    </citation>
    <scope>NUCLEOTIDE SEQUENCE [LARGE SCALE GENOMIC DNA]</scope>
    <source>
        <strain evidence="2 3">EINP1</strain>
    </source>
</reference>
<dbReference type="EMBL" id="CP151657">
    <property type="protein sequence ID" value="WZP15446.1"/>
    <property type="molecule type" value="Genomic_DNA"/>
</dbReference>
<feature type="transmembrane region" description="Helical" evidence="1">
    <location>
        <begin position="67"/>
        <end position="88"/>
    </location>
</feature>